<evidence type="ECO:0000313" key="2">
    <source>
        <dbReference type="Proteomes" id="UP001150217"/>
    </source>
</evidence>
<gene>
    <name evidence="1" type="ORF">C8R41DRAFT_865564</name>
</gene>
<reference evidence="1" key="1">
    <citation type="submission" date="2022-08" db="EMBL/GenBank/DDBJ databases">
        <title>A Global Phylogenomic Analysis of the Shiitake Genus Lentinula.</title>
        <authorList>
            <consortium name="DOE Joint Genome Institute"/>
            <person name="Sierra-Patev S."/>
            <person name="Min B."/>
            <person name="Naranjo-Ortiz M."/>
            <person name="Looney B."/>
            <person name="Konkel Z."/>
            <person name="Slot J.C."/>
            <person name="Sakamoto Y."/>
            <person name="Steenwyk J.L."/>
            <person name="Rokas A."/>
            <person name="Carro J."/>
            <person name="Camarero S."/>
            <person name="Ferreira P."/>
            <person name="Molpeceres G."/>
            <person name="Ruiz-Duenas F.J."/>
            <person name="Serrano A."/>
            <person name="Henrissat B."/>
            <person name="Drula E."/>
            <person name="Hughes K.W."/>
            <person name="Mata J.L."/>
            <person name="Ishikawa N.K."/>
            <person name="Vargas-Isla R."/>
            <person name="Ushijima S."/>
            <person name="Smith C.A."/>
            <person name="Ahrendt S."/>
            <person name="Andreopoulos W."/>
            <person name="He G."/>
            <person name="Labutti K."/>
            <person name="Lipzen A."/>
            <person name="Ng V."/>
            <person name="Riley R."/>
            <person name="Sandor L."/>
            <person name="Barry K."/>
            <person name="Martinez A.T."/>
            <person name="Xiao Y."/>
            <person name="Gibbons J.G."/>
            <person name="Terashima K."/>
            <person name="Grigoriev I.V."/>
            <person name="Hibbett D.S."/>
        </authorList>
    </citation>
    <scope>NUCLEOTIDE SEQUENCE</scope>
    <source>
        <strain evidence="1">RHP3577 ss4</strain>
    </source>
</reference>
<name>A0ABQ8VM95_9AGAR</name>
<organism evidence="1 2">
    <name type="scientific">Lentinula lateritia</name>
    <dbReference type="NCBI Taxonomy" id="40482"/>
    <lineage>
        <taxon>Eukaryota</taxon>
        <taxon>Fungi</taxon>
        <taxon>Dikarya</taxon>
        <taxon>Basidiomycota</taxon>
        <taxon>Agaricomycotina</taxon>
        <taxon>Agaricomycetes</taxon>
        <taxon>Agaricomycetidae</taxon>
        <taxon>Agaricales</taxon>
        <taxon>Marasmiineae</taxon>
        <taxon>Omphalotaceae</taxon>
        <taxon>Lentinula</taxon>
    </lineage>
</organism>
<evidence type="ECO:0000313" key="1">
    <source>
        <dbReference type="EMBL" id="KAJ4497509.1"/>
    </source>
</evidence>
<dbReference type="EMBL" id="JANVFT010000021">
    <property type="protein sequence ID" value="KAJ4497509.1"/>
    <property type="molecule type" value="Genomic_DNA"/>
</dbReference>
<keyword evidence="2" id="KW-1185">Reference proteome</keyword>
<proteinExistence type="predicted"/>
<comment type="caution">
    <text evidence="1">The sequence shown here is derived from an EMBL/GenBank/DDBJ whole genome shotgun (WGS) entry which is preliminary data.</text>
</comment>
<dbReference type="Proteomes" id="UP001150217">
    <property type="component" value="Unassembled WGS sequence"/>
</dbReference>
<accession>A0ABQ8VM95</accession>
<sequence length="161" mass="18313">MGMFHIPTSIPDRHVTIKGIRARIYSASSVTPRAITAHVRQNARQPANTRFVLASSLLSGPRRQSYVHDITLKIRYRGIVFKFLVFFKRHKMLPLNLLIHNLGRRDMKGDFLLVACGTKVSIRNLRSRLEVRAADEAVIRLTEAMDPIASQRTFPSAISFM</sequence>
<protein>
    <submittedName>
        <fullName evidence="1">Uncharacterized protein</fullName>
    </submittedName>
</protein>